<name>A0A8J3GWT3_9RHOB</name>
<proteinExistence type="predicted"/>
<organism evidence="1 2">
    <name type="scientific">Seohaeicola zhoushanensis</name>
    <dbReference type="NCBI Taxonomy" id="1569283"/>
    <lineage>
        <taxon>Bacteria</taxon>
        <taxon>Pseudomonadati</taxon>
        <taxon>Pseudomonadota</taxon>
        <taxon>Alphaproteobacteria</taxon>
        <taxon>Rhodobacterales</taxon>
        <taxon>Roseobacteraceae</taxon>
        <taxon>Seohaeicola</taxon>
    </lineage>
</organism>
<protein>
    <recommendedName>
        <fullName evidence="3">Integrase catalytic domain-containing protein</fullName>
    </recommendedName>
</protein>
<sequence>MLSHRWNDTRTGWGNSALGSLHCPVIPLVQTRLPDAPNQCWSLDFVSDALTDGRRFRVLAVVDDYSRECLALVALAIVLGPMADKGSPSLSGLRVVRELDALMLRRGWRNVWNSR</sequence>
<accession>A0A8J3GWT3</accession>
<evidence type="ECO:0008006" key="3">
    <source>
        <dbReference type="Google" id="ProtNLM"/>
    </source>
</evidence>
<dbReference type="EMBL" id="BNCJ01000004">
    <property type="protein sequence ID" value="GHF49330.1"/>
    <property type="molecule type" value="Genomic_DNA"/>
</dbReference>
<evidence type="ECO:0000313" key="2">
    <source>
        <dbReference type="Proteomes" id="UP000626220"/>
    </source>
</evidence>
<keyword evidence="2" id="KW-1185">Reference proteome</keyword>
<evidence type="ECO:0000313" key="1">
    <source>
        <dbReference type="EMBL" id="GHF49330.1"/>
    </source>
</evidence>
<comment type="caution">
    <text evidence="1">The sequence shown here is derived from an EMBL/GenBank/DDBJ whole genome shotgun (WGS) entry which is preliminary data.</text>
</comment>
<gene>
    <name evidence="1" type="ORF">GCM10017056_21240</name>
</gene>
<dbReference type="SUPFAM" id="SSF53098">
    <property type="entry name" value="Ribonuclease H-like"/>
    <property type="match status" value="1"/>
</dbReference>
<reference evidence="1" key="1">
    <citation type="journal article" date="2014" name="Int. J. Syst. Evol. Microbiol.">
        <title>Complete genome sequence of Corynebacterium casei LMG S-19264T (=DSM 44701T), isolated from a smear-ripened cheese.</title>
        <authorList>
            <consortium name="US DOE Joint Genome Institute (JGI-PGF)"/>
            <person name="Walter F."/>
            <person name="Albersmeier A."/>
            <person name="Kalinowski J."/>
            <person name="Ruckert C."/>
        </authorList>
    </citation>
    <scope>NUCLEOTIDE SEQUENCE</scope>
    <source>
        <strain evidence="1">KCTC 42650</strain>
    </source>
</reference>
<dbReference type="Proteomes" id="UP000626220">
    <property type="component" value="Unassembled WGS sequence"/>
</dbReference>
<dbReference type="AlphaFoldDB" id="A0A8J3GWT3"/>
<dbReference type="PANTHER" id="PTHR47515:SF1">
    <property type="entry name" value="BLR2054 PROTEIN"/>
    <property type="match status" value="1"/>
</dbReference>
<dbReference type="InterPro" id="IPR012337">
    <property type="entry name" value="RNaseH-like_sf"/>
</dbReference>
<dbReference type="PANTHER" id="PTHR47515">
    <property type="entry name" value="LOW CALCIUM RESPONSE LOCUS PROTEIN T"/>
    <property type="match status" value="1"/>
</dbReference>
<reference evidence="1" key="2">
    <citation type="submission" date="2020-09" db="EMBL/GenBank/DDBJ databases">
        <authorList>
            <person name="Sun Q."/>
            <person name="Kim S."/>
        </authorList>
    </citation>
    <scope>NUCLEOTIDE SEQUENCE</scope>
    <source>
        <strain evidence="1">KCTC 42650</strain>
    </source>
</reference>